<feature type="domain" description="Resolvase/invertase-type recombinase catalytic" evidence="6">
    <location>
        <begin position="1"/>
        <end position="145"/>
    </location>
</feature>
<dbReference type="PROSITE" id="PS51736">
    <property type="entry name" value="RECOMBINASES_3"/>
    <property type="match status" value="1"/>
</dbReference>
<dbReference type="CDD" id="cd00338">
    <property type="entry name" value="Ser_Recombinase"/>
    <property type="match status" value="1"/>
</dbReference>
<evidence type="ECO:0000256" key="2">
    <source>
        <dbReference type="ARBA" id="ARBA00023125"/>
    </source>
</evidence>
<evidence type="ECO:0000256" key="5">
    <source>
        <dbReference type="PROSITE-ProRule" id="PRU10137"/>
    </source>
</evidence>
<evidence type="ECO:0000313" key="7">
    <source>
        <dbReference type="EMBL" id="GFG73584.1"/>
    </source>
</evidence>
<evidence type="ECO:0000256" key="1">
    <source>
        <dbReference type="ARBA" id="ARBA00022908"/>
    </source>
</evidence>
<dbReference type="GO" id="GO:0000150">
    <property type="term" value="F:DNA strand exchange activity"/>
    <property type="evidence" value="ECO:0007669"/>
    <property type="project" value="InterPro"/>
</dbReference>
<dbReference type="AlphaFoldDB" id="A0A7I9XUC0"/>
<dbReference type="PROSITE" id="PS00397">
    <property type="entry name" value="RECOMBINASES_1"/>
    <property type="match status" value="1"/>
</dbReference>
<evidence type="ECO:0000259" key="6">
    <source>
        <dbReference type="PROSITE" id="PS51736"/>
    </source>
</evidence>
<keyword evidence="8" id="KW-1185">Reference proteome</keyword>
<evidence type="ECO:0000313" key="8">
    <source>
        <dbReference type="Proteomes" id="UP000465361"/>
    </source>
</evidence>
<dbReference type="PROSITE" id="PS00398">
    <property type="entry name" value="RECOMBINASES_2"/>
    <property type="match status" value="1"/>
</dbReference>
<proteinExistence type="predicted"/>
<accession>A0A7I9XUC0</accession>
<dbReference type="Proteomes" id="UP000465361">
    <property type="component" value="Unassembled WGS sequence"/>
</dbReference>
<dbReference type="SUPFAM" id="SSF53041">
    <property type="entry name" value="Resolvase-like"/>
    <property type="match status" value="1"/>
</dbReference>
<dbReference type="InterPro" id="IPR006118">
    <property type="entry name" value="Recombinase_CS"/>
</dbReference>
<dbReference type="SMART" id="SM00857">
    <property type="entry name" value="Resolvase"/>
    <property type="match status" value="1"/>
</dbReference>
<dbReference type="GO" id="GO:0015074">
    <property type="term" value="P:DNA integration"/>
    <property type="evidence" value="ECO:0007669"/>
    <property type="project" value="UniProtKB-KW"/>
</dbReference>
<gene>
    <name evidence="7" type="ORF">MBOT_09490</name>
</gene>
<dbReference type="Pfam" id="PF00239">
    <property type="entry name" value="Resolvase"/>
    <property type="match status" value="1"/>
</dbReference>
<feature type="active site" description="O-(5'-phospho-DNA)-serine intermediate" evidence="4 5">
    <location>
        <position position="8"/>
    </location>
</feature>
<dbReference type="InterPro" id="IPR050639">
    <property type="entry name" value="SSR_resolvase"/>
</dbReference>
<keyword evidence="1" id="KW-0229">DNA integration</keyword>
<dbReference type="PANTHER" id="PTHR30461">
    <property type="entry name" value="DNA-INVERTASE FROM LAMBDOID PROPHAGE"/>
    <property type="match status" value="1"/>
</dbReference>
<keyword evidence="3" id="KW-0233">DNA recombination</keyword>
<protein>
    <submittedName>
        <fullName evidence="7">Multiple promoter invertase</fullName>
    </submittedName>
</protein>
<dbReference type="Gene3D" id="3.40.50.1390">
    <property type="entry name" value="Resolvase, N-terminal catalytic domain"/>
    <property type="match status" value="1"/>
</dbReference>
<organism evidence="7 8">
    <name type="scientific">Mycobacterium botniense</name>
    <dbReference type="NCBI Taxonomy" id="84962"/>
    <lineage>
        <taxon>Bacteria</taxon>
        <taxon>Bacillati</taxon>
        <taxon>Actinomycetota</taxon>
        <taxon>Actinomycetes</taxon>
        <taxon>Mycobacteriales</taxon>
        <taxon>Mycobacteriaceae</taxon>
        <taxon>Mycobacterium</taxon>
    </lineage>
</organism>
<evidence type="ECO:0000256" key="4">
    <source>
        <dbReference type="PIRSR" id="PIRSR606118-50"/>
    </source>
</evidence>
<evidence type="ECO:0000256" key="3">
    <source>
        <dbReference type="ARBA" id="ARBA00023172"/>
    </source>
</evidence>
<name>A0A7I9XUC0_9MYCO</name>
<dbReference type="EMBL" id="BLKW01000002">
    <property type="protein sequence ID" value="GFG73584.1"/>
    <property type="molecule type" value="Genomic_DNA"/>
</dbReference>
<keyword evidence="2" id="KW-0238">DNA-binding</keyword>
<dbReference type="InterPro" id="IPR006119">
    <property type="entry name" value="Resolv_N"/>
</dbReference>
<dbReference type="GO" id="GO:0003677">
    <property type="term" value="F:DNA binding"/>
    <property type="evidence" value="ECO:0007669"/>
    <property type="project" value="UniProtKB-KW"/>
</dbReference>
<comment type="caution">
    <text evidence="7">The sequence shown here is derived from an EMBL/GenBank/DDBJ whole genome shotgun (WGS) entry which is preliminary data.</text>
</comment>
<sequence length="214" mass="22717">MFGYCRVSTEEQAASGNGLEAQRAAIDAEAARRGWEVGHHSDDGVTGKMIGPSLREVLQLLASGQGDGLVVAKMDRLARSIINAVNIIEAAQAQGWSLVVLDLGVDLTTPAGEAMAHLMATFAQFGRRLISQRTKVALSAKRARGERIGRPRQAPPGVVRRIVMDRHTGLSFAKIATTLAAEGILSPAGLPTWQTSTVRRIYASATAATEMDAS</sequence>
<dbReference type="InterPro" id="IPR036162">
    <property type="entry name" value="Resolvase-like_N_sf"/>
</dbReference>
<dbReference type="PANTHER" id="PTHR30461:SF2">
    <property type="entry name" value="SERINE RECOMBINASE PINE-RELATED"/>
    <property type="match status" value="1"/>
</dbReference>
<reference evidence="7 8" key="1">
    <citation type="journal article" date="2019" name="Emerg. Microbes Infect.">
        <title>Comprehensive subspecies identification of 175 nontuberculous mycobacteria species based on 7547 genomic profiles.</title>
        <authorList>
            <person name="Matsumoto Y."/>
            <person name="Kinjo T."/>
            <person name="Motooka D."/>
            <person name="Nabeya D."/>
            <person name="Jung N."/>
            <person name="Uechi K."/>
            <person name="Horii T."/>
            <person name="Iida T."/>
            <person name="Fujita J."/>
            <person name="Nakamura S."/>
        </authorList>
    </citation>
    <scope>NUCLEOTIDE SEQUENCE [LARGE SCALE GENOMIC DNA]</scope>
    <source>
        <strain evidence="7 8">JCM 17322</strain>
    </source>
</reference>